<protein>
    <submittedName>
        <fullName evidence="4">Ketosteroid isomerase-like protein</fullName>
    </submittedName>
</protein>
<dbReference type="SUPFAM" id="SSF54427">
    <property type="entry name" value="NTF2-like"/>
    <property type="match status" value="1"/>
</dbReference>
<evidence type="ECO:0000313" key="4">
    <source>
        <dbReference type="EMBL" id="PSK83599.1"/>
    </source>
</evidence>
<gene>
    <name evidence="4" type="ORF">CLV93_10314</name>
    <name evidence="3" type="ORF">JCM18694_33940</name>
</gene>
<reference evidence="3 6" key="2">
    <citation type="submission" date="2019-10" db="EMBL/GenBank/DDBJ databases">
        <title>Prolixibacter strains distinguished by the presence of nitrate reductase genes were adept at nitrate-dependent anaerobic corrosion of metallic iron and carbon steel.</title>
        <authorList>
            <person name="Iino T."/>
            <person name="Shono N."/>
            <person name="Ito K."/>
            <person name="Nakamura R."/>
            <person name="Sueoka K."/>
            <person name="Harayama S."/>
            <person name="Ohkuma M."/>
        </authorList>
    </citation>
    <scope>NUCLEOTIDE SEQUENCE [LARGE SCALE GENOMIC DNA]</scope>
    <source>
        <strain evidence="3 6">MIC1-1</strain>
    </source>
</reference>
<dbReference type="Gene3D" id="3.10.450.50">
    <property type="match status" value="1"/>
</dbReference>
<evidence type="ECO:0000313" key="3">
    <source>
        <dbReference type="EMBL" id="GET23148.1"/>
    </source>
</evidence>
<feature type="signal peptide" evidence="1">
    <location>
        <begin position="1"/>
        <end position="21"/>
    </location>
</feature>
<evidence type="ECO:0000256" key="1">
    <source>
        <dbReference type="SAM" id="SignalP"/>
    </source>
</evidence>
<dbReference type="InterPro" id="IPR032710">
    <property type="entry name" value="NTF2-like_dom_sf"/>
</dbReference>
<dbReference type="Proteomes" id="UP000396862">
    <property type="component" value="Unassembled WGS sequence"/>
</dbReference>
<evidence type="ECO:0000313" key="5">
    <source>
        <dbReference type="Proteomes" id="UP000240621"/>
    </source>
</evidence>
<keyword evidence="1" id="KW-0732">Signal</keyword>
<comment type="caution">
    <text evidence="4">The sequence shown here is derived from an EMBL/GenBank/DDBJ whole genome shotgun (WGS) entry which is preliminary data.</text>
</comment>
<accession>A0A2P8CFE6</accession>
<keyword evidence="6" id="KW-1185">Reference proteome</keyword>
<organism evidence="4 5">
    <name type="scientific">Prolixibacter denitrificans</name>
    <dbReference type="NCBI Taxonomy" id="1541063"/>
    <lineage>
        <taxon>Bacteria</taxon>
        <taxon>Pseudomonadati</taxon>
        <taxon>Bacteroidota</taxon>
        <taxon>Bacteroidia</taxon>
        <taxon>Marinilabiliales</taxon>
        <taxon>Prolixibacteraceae</taxon>
        <taxon>Prolixibacter</taxon>
    </lineage>
</organism>
<dbReference type="RefSeq" id="WP_211297769.1">
    <property type="nucleotide sequence ID" value="NZ_BLAU01000001.1"/>
</dbReference>
<dbReference type="EMBL" id="BLAU01000001">
    <property type="protein sequence ID" value="GET23148.1"/>
    <property type="molecule type" value="Genomic_DNA"/>
</dbReference>
<dbReference type="Proteomes" id="UP000240621">
    <property type="component" value="Unassembled WGS sequence"/>
</dbReference>
<feature type="domain" description="SnoaL-like" evidence="2">
    <location>
        <begin position="36"/>
        <end position="134"/>
    </location>
</feature>
<reference evidence="4 5" key="1">
    <citation type="submission" date="2018-03" db="EMBL/GenBank/DDBJ databases">
        <title>Genomic Encyclopedia of Archaeal and Bacterial Type Strains, Phase II (KMG-II): from individual species to whole genera.</title>
        <authorList>
            <person name="Goeker M."/>
        </authorList>
    </citation>
    <scope>NUCLEOTIDE SEQUENCE [LARGE SCALE GENOMIC DNA]</scope>
    <source>
        <strain evidence="4 5">DSM 27267</strain>
    </source>
</reference>
<dbReference type="InterPro" id="IPR037401">
    <property type="entry name" value="SnoaL-like"/>
</dbReference>
<dbReference type="EMBL" id="PYGC01000003">
    <property type="protein sequence ID" value="PSK83599.1"/>
    <property type="molecule type" value="Genomic_DNA"/>
</dbReference>
<name>A0A2P8CFE6_9BACT</name>
<keyword evidence="4" id="KW-0413">Isomerase</keyword>
<dbReference type="AlphaFoldDB" id="A0A2P8CFE6"/>
<proteinExistence type="predicted"/>
<evidence type="ECO:0000313" key="6">
    <source>
        <dbReference type="Proteomes" id="UP000396862"/>
    </source>
</evidence>
<evidence type="ECO:0000259" key="2">
    <source>
        <dbReference type="Pfam" id="PF12680"/>
    </source>
</evidence>
<dbReference type="Pfam" id="PF12680">
    <property type="entry name" value="SnoaL_2"/>
    <property type="match status" value="1"/>
</dbReference>
<dbReference type="GO" id="GO:0016853">
    <property type="term" value="F:isomerase activity"/>
    <property type="evidence" value="ECO:0007669"/>
    <property type="project" value="UniProtKB-KW"/>
</dbReference>
<feature type="chain" id="PRO_5015148517" evidence="1">
    <location>
        <begin position="22"/>
        <end position="150"/>
    </location>
</feature>
<sequence>MKKQTLIFLLIMLVTSSYAHAADSVSAKIIALEKAALEKWNSGDPSGYLSLSASDVVYFDPPLPQRLNGIEALTKYYEPVKGQIHVDRYEMLHPLVQSTEKMAVLTFNLVSYQGEKASRWNCTEVYRLEEDGNWKIIQTHWSPVQPFADK</sequence>